<dbReference type="CDD" id="cd06225">
    <property type="entry name" value="HAMP"/>
    <property type="match status" value="1"/>
</dbReference>
<dbReference type="CDD" id="cd00130">
    <property type="entry name" value="PAS"/>
    <property type="match status" value="1"/>
</dbReference>
<dbReference type="Gene3D" id="3.20.20.450">
    <property type="entry name" value="EAL domain"/>
    <property type="match status" value="1"/>
</dbReference>
<evidence type="ECO:0000259" key="5">
    <source>
        <dbReference type="PROSITE" id="PS50887"/>
    </source>
</evidence>
<dbReference type="Proteomes" id="UP000244335">
    <property type="component" value="Unassembled WGS sequence"/>
</dbReference>
<proteinExistence type="predicted"/>
<evidence type="ECO:0000259" key="2">
    <source>
        <dbReference type="PROSITE" id="PS50112"/>
    </source>
</evidence>
<dbReference type="SMART" id="SM00267">
    <property type="entry name" value="GGDEF"/>
    <property type="match status" value="1"/>
</dbReference>
<dbReference type="SMART" id="SM00304">
    <property type="entry name" value="HAMP"/>
    <property type="match status" value="1"/>
</dbReference>
<evidence type="ECO:0000256" key="1">
    <source>
        <dbReference type="SAM" id="Phobius"/>
    </source>
</evidence>
<dbReference type="PROSITE" id="PS50112">
    <property type="entry name" value="PAS"/>
    <property type="match status" value="1"/>
</dbReference>
<dbReference type="SMART" id="SM00091">
    <property type="entry name" value="PAS"/>
    <property type="match status" value="1"/>
</dbReference>
<dbReference type="PANTHER" id="PTHR44757:SF2">
    <property type="entry name" value="BIOFILM ARCHITECTURE MAINTENANCE PROTEIN MBAA"/>
    <property type="match status" value="1"/>
</dbReference>
<dbReference type="CDD" id="cd01948">
    <property type="entry name" value="EAL"/>
    <property type="match status" value="1"/>
</dbReference>
<dbReference type="GO" id="GO:0016020">
    <property type="term" value="C:membrane"/>
    <property type="evidence" value="ECO:0007669"/>
    <property type="project" value="InterPro"/>
</dbReference>
<evidence type="ECO:0000313" key="6">
    <source>
        <dbReference type="EMBL" id="PVE56849.1"/>
    </source>
</evidence>
<evidence type="ECO:0000259" key="4">
    <source>
        <dbReference type="PROSITE" id="PS50885"/>
    </source>
</evidence>
<protein>
    <submittedName>
        <fullName evidence="6">Diguanylate cyclase</fullName>
    </submittedName>
</protein>
<dbReference type="InterPro" id="IPR001633">
    <property type="entry name" value="EAL_dom"/>
</dbReference>
<feature type="transmembrane region" description="Helical" evidence="1">
    <location>
        <begin position="145"/>
        <end position="166"/>
    </location>
</feature>
<feature type="domain" description="HAMP" evidence="4">
    <location>
        <begin position="168"/>
        <end position="220"/>
    </location>
</feature>
<feature type="transmembrane region" description="Helical" evidence="1">
    <location>
        <begin position="9"/>
        <end position="33"/>
    </location>
</feature>
<dbReference type="InterPro" id="IPR043128">
    <property type="entry name" value="Rev_trsase/Diguanyl_cyclase"/>
</dbReference>
<dbReference type="GO" id="GO:0007165">
    <property type="term" value="P:signal transduction"/>
    <property type="evidence" value="ECO:0007669"/>
    <property type="project" value="InterPro"/>
</dbReference>
<dbReference type="InterPro" id="IPR003660">
    <property type="entry name" value="HAMP_dom"/>
</dbReference>
<organism evidence="6 7">
    <name type="scientific">Rhizobium rhizogenes</name>
    <name type="common">Agrobacterium rhizogenes</name>
    <dbReference type="NCBI Taxonomy" id="359"/>
    <lineage>
        <taxon>Bacteria</taxon>
        <taxon>Pseudomonadati</taxon>
        <taxon>Pseudomonadota</taxon>
        <taxon>Alphaproteobacteria</taxon>
        <taxon>Hyphomicrobiales</taxon>
        <taxon>Rhizobiaceae</taxon>
        <taxon>Rhizobium/Agrobacterium group</taxon>
        <taxon>Rhizobium</taxon>
    </lineage>
</organism>
<dbReference type="InterPro" id="IPR035919">
    <property type="entry name" value="EAL_sf"/>
</dbReference>
<dbReference type="Gene3D" id="6.10.340.10">
    <property type="match status" value="1"/>
</dbReference>
<accession>A0AA92C6E7</accession>
<dbReference type="Gene3D" id="3.30.70.270">
    <property type="match status" value="1"/>
</dbReference>
<dbReference type="SUPFAM" id="SSF141868">
    <property type="entry name" value="EAL domain-like"/>
    <property type="match status" value="1"/>
</dbReference>
<dbReference type="InterPro" id="IPR029787">
    <property type="entry name" value="Nucleotide_cyclase"/>
</dbReference>
<dbReference type="PANTHER" id="PTHR44757">
    <property type="entry name" value="DIGUANYLATE CYCLASE DGCP"/>
    <property type="match status" value="1"/>
</dbReference>
<dbReference type="EMBL" id="QDFR01000001">
    <property type="protein sequence ID" value="PVE56849.1"/>
    <property type="molecule type" value="Genomic_DNA"/>
</dbReference>
<keyword evidence="1" id="KW-1133">Transmembrane helix</keyword>
<dbReference type="InterPro" id="IPR000160">
    <property type="entry name" value="GGDEF_dom"/>
</dbReference>
<keyword evidence="1" id="KW-0472">Membrane</keyword>
<reference evidence="6 7" key="1">
    <citation type="submission" date="2018-04" db="EMBL/GenBank/DDBJ databases">
        <authorList>
            <person name="Hagen T."/>
        </authorList>
    </citation>
    <scope>NUCLEOTIDE SEQUENCE [LARGE SCALE GENOMIC DNA]</scope>
    <source>
        <strain evidence="6 7">TPD7009</strain>
    </source>
</reference>
<dbReference type="CDD" id="cd01949">
    <property type="entry name" value="GGDEF"/>
    <property type="match status" value="1"/>
</dbReference>
<dbReference type="NCBIfam" id="TIGR00229">
    <property type="entry name" value="sensory_box"/>
    <property type="match status" value="1"/>
</dbReference>
<dbReference type="SUPFAM" id="SSF158472">
    <property type="entry name" value="HAMP domain-like"/>
    <property type="match status" value="1"/>
</dbReference>
<comment type="caution">
    <text evidence="6">The sequence shown here is derived from an EMBL/GenBank/DDBJ whole genome shotgun (WGS) entry which is preliminary data.</text>
</comment>
<dbReference type="PROSITE" id="PS50883">
    <property type="entry name" value="EAL"/>
    <property type="match status" value="1"/>
</dbReference>
<dbReference type="SMART" id="SM00052">
    <property type="entry name" value="EAL"/>
    <property type="match status" value="1"/>
</dbReference>
<dbReference type="PROSITE" id="PS50885">
    <property type="entry name" value="HAMP"/>
    <property type="match status" value="1"/>
</dbReference>
<dbReference type="Gene3D" id="3.30.450.20">
    <property type="entry name" value="PAS domain"/>
    <property type="match status" value="1"/>
</dbReference>
<keyword evidence="1" id="KW-0812">Transmembrane</keyword>
<dbReference type="InterPro" id="IPR052155">
    <property type="entry name" value="Biofilm_reg_signaling"/>
</dbReference>
<feature type="domain" description="EAL" evidence="3">
    <location>
        <begin position="529"/>
        <end position="788"/>
    </location>
</feature>
<dbReference type="InterPro" id="IPR000014">
    <property type="entry name" value="PAS"/>
</dbReference>
<dbReference type="Pfam" id="PF00672">
    <property type="entry name" value="HAMP"/>
    <property type="match status" value="1"/>
</dbReference>
<dbReference type="Pfam" id="PF00990">
    <property type="entry name" value="GGDEF"/>
    <property type="match status" value="1"/>
</dbReference>
<name>A0AA92C6E7_RHIRH</name>
<dbReference type="RefSeq" id="WP_116492132.1">
    <property type="nucleotide sequence ID" value="NZ_QDFR01000001.1"/>
</dbReference>
<dbReference type="Pfam" id="PF00563">
    <property type="entry name" value="EAL"/>
    <property type="match status" value="1"/>
</dbReference>
<evidence type="ECO:0000259" key="3">
    <source>
        <dbReference type="PROSITE" id="PS50883"/>
    </source>
</evidence>
<dbReference type="PROSITE" id="PS50887">
    <property type="entry name" value="GGDEF"/>
    <property type="match status" value="1"/>
</dbReference>
<dbReference type="Pfam" id="PF08447">
    <property type="entry name" value="PAS_3"/>
    <property type="match status" value="1"/>
</dbReference>
<evidence type="ECO:0000313" key="7">
    <source>
        <dbReference type="Proteomes" id="UP000244335"/>
    </source>
</evidence>
<dbReference type="SUPFAM" id="SSF55785">
    <property type="entry name" value="PYP-like sensor domain (PAS domain)"/>
    <property type="match status" value="1"/>
</dbReference>
<feature type="domain" description="GGDEF" evidence="5">
    <location>
        <begin position="387"/>
        <end position="520"/>
    </location>
</feature>
<dbReference type="SUPFAM" id="SSF55073">
    <property type="entry name" value="Nucleotide cyclase"/>
    <property type="match status" value="1"/>
</dbReference>
<gene>
    <name evidence="6" type="ORF">DC430_03550</name>
</gene>
<dbReference type="AlphaFoldDB" id="A0AA92C6E7"/>
<dbReference type="InterPro" id="IPR013655">
    <property type="entry name" value="PAS_fold_3"/>
</dbReference>
<sequence length="798" mass="88748">MTHSVERRFLAIISGALLAIVAPLFTILLSLSYNAAISSQADRLEILIVANAQALGRPLWDLDDESINQITGTLITDPAIYMVRVRDSFGQLDVTQTSSDPRSDDMSSLSRDIYYKNLDGETKVGTIKIFFRNVGLFSSLNGIELSFLSIFILAILTVFGAAIVGNRMMIMRPLLRLTAAIEATRRLGSRHHVDWRSRDEMGRLALSFNEMQTQLEREEHELKRAHRRTTEIYNRTPAMLFSLDPENRVAAVSDYWVKATGYSREDSLGCAFEAFLHPEDRESFRQRHQNRPSDHTDESYAAELTVRFICADGRSMDVLIAEKTLQTGIEETSADVLSVMTDVTELRQSEQRNGLQAISDHLTGLLNRQGFEAMLDQKILHADAAQTKLACLFIDLDRFKGINDNFGHAAGDAVLKQFVGRLKGVLNPLDSASRLGGDEFALLLAGSDAEERSLKICEKIGAMFNDPFIFHGQSIRLSASIGLAIYPEHARSASELLQHSDLAMYTKKRGGKNGAQIFDATIMNEARQRAEIEQEIEQAIEEDWLEAHFQPILNLQTGVTCGFEALMRLNHPRKGILPPGPIIGVAEENGSIKRLGNRVLEHSIRNLAEISTVPGLEKAYVAVNFSAQQFEAGLPTRIAGLLHHHGIVPQRLVVEITEAVMMHDDPQVRAVLNAISLLGCRIALDDFGTGYSSLSYLNRFPVDIVKIDQSFTRSISKDAPDISKKSRMLVEGISAISHKMNCLVIAEGIETEEQKTMLQEIGVDCGQGYLFSRPRAIQSLIETYQVPLEDGKRLKAAQ</sequence>
<dbReference type="InterPro" id="IPR035965">
    <property type="entry name" value="PAS-like_dom_sf"/>
</dbReference>
<feature type="domain" description="PAS" evidence="2">
    <location>
        <begin position="225"/>
        <end position="295"/>
    </location>
</feature>
<dbReference type="NCBIfam" id="TIGR00254">
    <property type="entry name" value="GGDEF"/>
    <property type="match status" value="1"/>
</dbReference>